<dbReference type="PANTHER" id="PTHR11103:SF18">
    <property type="entry name" value="SLR1189 PROTEIN"/>
    <property type="match status" value="1"/>
</dbReference>
<protein>
    <submittedName>
        <fullName evidence="5">Homocysteine S-methyltransferase family protein</fullName>
    </submittedName>
</protein>
<dbReference type="PIRSF" id="PIRSF037505">
    <property type="entry name" value="Betaine_HMT"/>
    <property type="match status" value="1"/>
</dbReference>
<evidence type="ECO:0000256" key="3">
    <source>
        <dbReference type="PROSITE-ProRule" id="PRU00333"/>
    </source>
</evidence>
<comment type="caution">
    <text evidence="5">The sequence shown here is derived from an EMBL/GenBank/DDBJ whole genome shotgun (WGS) entry which is preliminary data.</text>
</comment>
<dbReference type="InterPro" id="IPR003726">
    <property type="entry name" value="HCY_dom"/>
</dbReference>
<keyword evidence="3" id="KW-0862">Zinc</keyword>
<evidence type="ECO:0000313" key="6">
    <source>
        <dbReference type="Proteomes" id="UP001596150"/>
    </source>
</evidence>
<dbReference type="RefSeq" id="WP_266342218.1">
    <property type="nucleotide sequence ID" value="NZ_JAPKNH010000001.1"/>
</dbReference>
<evidence type="ECO:0000259" key="4">
    <source>
        <dbReference type="PROSITE" id="PS50970"/>
    </source>
</evidence>
<evidence type="ECO:0000313" key="5">
    <source>
        <dbReference type="EMBL" id="MFC5515540.1"/>
    </source>
</evidence>
<comment type="cofactor">
    <cofactor evidence="3">
        <name>Zn(2+)</name>
        <dbReference type="ChEBI" id="CHEBI:29105"/>
    </cofactor>
</comment>
<proteinExistence type="predicted"/>
<organism evidence="5 6">
    <name type="scientific">Kaistia terrae</name>
    <dbReference type="NCBI Taxonomy" id="537017"/>
    <lineage>
        <taxon>Bacteria</taxon>
        <taxon>Pseudomonadati</taxon>
        <taxon>Pseudomonadota</taxon>
        <taxon>Alphaproteobacteria</taxon>
        <taxon>Hyphomicrobiales</taxon>
        <taxon>Kaistiaceae</taxon>
        <taxon>Kaistia</taxon>
    </lineage>
</organism>
<dbReference type="InterPro" id="IPR036589">
    <property type="entry name" value="HCY_dom_sf"/>
</dbReference>
<dbReference type="Gene3D" id="3.20.20.330">
    <property type="entry name" value="Homocysteine-binding-like domain"/>
    <property type="match status" value="1"/>
</dbReference>
<dbReference type="EMBL" id="JBHSML010000003">
    <property type="protein sequence ID" value="MFC5515540.1"/>
    <property type="molecule type" value="Genomic_DNA"/>
</dbReference>
<feature type="binding site" evidence="3">
    <location>
        <position position="209"/>
    </location>
    <ligand>
        <name>Zn(2+)</name>
        <dbReference type="ChEBI" id="CHEBI:29105"/>
    </ligand>
</feature>
<keyword evidence="6" id="KW-1185">Reference proteome</keyword>
<dbReference type="Pfam" id="PF02574">
    <property type="entry name" value="S-methyl_trans"/>
    <property type="match status" value="1"/>
</dbReference>
<dbReference type="SUPFAM" id="SSF82282">
    <property type="entry name" value="Homocysteine S-methyltransferase"/>
    <property type="match status" value="1"/>
</dbReference>
<feature type="binding site" evidence="3">
    <location>
        <position position="287"/>
    </location>
    <ligand>
        <name>Zn(2+)</name>
        <dbReference type="ChEBI" id="CHEBI:29105"/>
    </ligand>
</feature>
<feature type="binding site" evidence="3">
    <location>
        <position position="286"/>
    </location>
    <ligand>
        <name>Zn(2+)</name>
        <dbReference type="ChEBI" id="CHEBI:29105"/>
    </ligand>
</feature>
<evidence type="ECO:0000256" key="1">
    <source>
        <dbReference type="ARBA" id="ARBA00022603"/>
    </source>
</evidence>
<keyword evidence="2 3" id="KW-0808">Transferase</keyword>
<dbReference type="PANTHER" id="PTHR11103">
    <property type="entry name" value="SLR1189 PROTEIN"/>
    <property type="match status" value="1"/>
</dbReference>
<dbReference type="PROSITE" id="PS50970">
    <property type="entry name" value="HCY"/>
    <property type="match status" value="1"/>
</dbReference>
<keyword evidence="1 3" id="KW-0489">Methyltransferase</keyword>
<keyword evidence="3" id="KW-0479">Metal-binding</keyword>
<dbReference type="Proteomes" id="UP001596150">
    <property type="component" value="Unassembled WGS sequence"/>
</dbReference>
<name>A0ABW0PSK9_9HYPH</name>
<gene>
    <name evidence="5" type="ORF">ACFPP9_07140</name>
</gene>
<reference evidence="6" key="1">
    <citation type="journal article" date="2019" name="Int. J. Syst. Evol. Microbiol.">
        <title>The Global Catalogue of Microorganisms (GCM) 10K type strain sequencing project: providing services to taxonomists for standard genome sequencing and annotation.</title>
        <authorList>
            <consortium name="The Broad Institute Genomics Platform"/>
            <consortium name="The Broad Institute Genome Sequencing Center for Infectious Disease"/>
            <person name="Wu L."/>
            <person name="Ma J."/>
        </authorList>
    </citation>
    <scope>NUCLEOTIDE SEQUENCE [LARGE SCALE GENOMIC DNA]</scope>
    <source>
        <strain evidence="6">KACC 12633</strain>
    </source>
</reference>
<feature type="domain" description="Hcy-binding" evidence="4">
    <location>
        <begin position="1"/>
        <end position="301"/>
    </location>
</feature>
<accession>A0ABW0PSK9</accession>
<evidence type="ECO:0000256" key="2">
    <source>
        <dbReference type="ARBA" id="ARBA00022679"/>
    </source>
</evidence>
<dbReference type="InterPro" id="IPR017226">
    <property type="entry name" value="BHMT-like"/>
</dbReference>
<sequence>MTTHDKVTILDGGMGRQLERIGAPFRLPEWSALALIEAPHLVQKAHEQFIESGAEIVTTNTYAIKPHQIGAERFEAEGLLLADRAGRVARAAADQAGRPVRVAGSLPPVFESYRPELFDAAGAPEILGVLVEGLAPHVDLWLIETQSSTVEALAAIAAIADHPKPIWVSYTLKDEAGRTGPPELRSGETVATGVTKAVEAGAVSILFNCSQPEVMEAAIREARETLDANGRSDVSLGVYANAFAAEAESDEPYAGISDIRADVTPARYLVWATRWIDAGASIVGGCCGIGPEHIAEIRHHLDPARPETRAG</sequence>